<comment type="cofactor">
    <cofactor evidence="2">
        <name>[4Fe-4S] cluster</name>
        <dbReference type="ChEBI" id="CHEBI:49883"/>
    </cofactor>
</comment>
<dbReference type="AlphaFoldDB" id="A0A1W9ZA77"/>
<keyword evidence="7" id="KW-0560">Oxidoreductase</keyword>
<name>A0A1W9ZA77_MYCAI</name>
<comment type="caution">
    <text evidence="12">The sequence shown here is derived from an EMBL/GenBank/DDBJ whole genome shotgun (WGS) entry which is preliminary data.</text>
</comment>
<dbReference type="PRINTS" id="PR00368">
    <property type="entry name" value="FADPNR"/>
</dbReference>
<dbReference type="SUPFAM" id="SSF51395">
    <property type="entry name" value="FMN-linked oxidoreductases"/>
    <property type="match status" value="1"/>
</dbReference>
<evidence type="ECO:0000256" key="1">
    <source>
        <dbReference type="ARBA" id="ARBA00001917"/>
    </source>
</evidence>
<dbReference type="InterPro" id="IPR001155">
    <property type="entry name" value="OxRdtase_FMN_N"/>
</dbReference>
<organism evidence="12 13">
    <name type="scientific">Mycobacterium arosiense ATCC BAA-1401 = DSM 45069</name>
    <dbReference type="NCBI Taxonomy" id="1265311"/>
    <lineage>
        <taxon>Bacteria</taxon>
        <taxon>Bacillati</taxon>
        <taxon>Actinomycetota</taxon>
        <taxon>Actinomycetes</taxon>
        <taxon>Mycobacteriales</taxon>
        <taxon>Mycobacteriaceae</taxon>
        <taxon>Mycobacterium</taxon>
        <taxon>Mycobacterium avium complex (MAC)</taxon>
    </lineage>
</organism>
<accession>A0A1W9ZA77</accession>
<dbReference type="GO" id="GO:0016491">
    <property type="term" value="F:oxidoreductase activity"/>
    <property type="evidence" value="ECO:0007669"/>
    <property type="project" value="UniProtKB-KW"/>
</dbReference>
<dbReference type="Gene3D" id="3.20.20.70">
    <property type="entry name" value="Aldolase class I"/>
    <property type="match status" value="1"/>
</dbReference>
<evidence type="ECO:0000256" key="8">
    <source>
        <dbReference type="ARBA" id="ARBA00023004"/>
    </source>
</evidence>
<evidence type="ECO:0000256" key="4">
    <source>
        <dbReference type="ARBA" id="ARBA00022630"/>
    </source>
</evidence>
<evidence type="ECO:0000259" key="11">
    <source>
        <dbReference type="Pfam" id="PF07992"/>
    </source>
</evidence>
<dbReference type="PANTHER" id="PTHR42917">
    <property type="entry name" value="2,4-DIENOYL-COA REDUCTASE"/>
    <property type="match status" value="1"/>
</dbReference>
<dbReference type="Proteomes" id="UP000192707">
    <property type="component" value="Unassembled WGS sequence"/>
</dbReference>
<sequence>MSQTGHSKYPNVFTPIKIGPVEIPNRFYFAPHGLNLALGTEPSNDFPYYSAERVRGGCGLVITSLNLHGKVFGMPSPYPQRNVRSFQAMADAIHSEGGRIFGQLWYNPFQVGQWGALGPPRPALGPSSAQVFGNNECGHALRSDELLSVVDAHRRSASNLRRAGYDGVELSVCHGTLLEQFASPYFNQRTDQYGARPSDRLRFIFECLESTRDGAGEQMAVGIRFNCDEMLPGGYNQAEATEMLREICDSGLVDFVDLDVAVEPNQFHLGMPSVFISPHVYEPYVVAMRDAAGSVPIISVLGRLTTIAEAETALADGVCDMVGAARALIAEPNLVRNAREGNENRSRTCIACNWCMASFPRGAAGCTINPASFRERIWGGGVFGTAATKMSKAVIVGGGPGGLEAARVAALKGHQVVLLESCDQLGGGLRLWACLPGRESFQKGVDWWAAELAQLGVDVRLSTEATAETILGEHPDAVIVATGSRYSPTGRSGFLNQPISGHHHDFVYRPEDILLNGVRPTGKVILLDGEGTHTGPGIAEILAQAGADVELVTSAFAPVSADLMYTGEVGFVVGRIKAAGVTISTQTYLRSIDTHAVTLYDVFTGAERTIPNVEAVILASSREPNDSLSDALEGKVRQLFTIGDALAPRPMAAASFEGQKFARFIGEPDAPTTFNEAFWPDEPLQNMPQPAAVLLSQAECGARHPDLVTAGSAPIGEDT</sequence>
<evidence type="ECO:0000313" key="12">
    <source>
        <dbReference type="EMBL" id="ORA10365.1"/>
    </source>
</evidence>
<feature type="domain" description="FAD/NAD(P)-binding" evidence="11">
    <location>
        <begin position="392"/>
        <end position="632"/>
    </location>
</feature>
<evidence type="ECO:0000259" key="10">
    <source>
        <dbReference type="Pfam" id="PF00724"/>
    </source>
</evidence>
<evidence type="ECO:0000256" key="5">
    <source>
        <dbReference type="ARBA" id="ARBA00022643"/>
    </source>
</evidence>
<dbReference type="Gene3D" id="3.50.50.60">
    <property type="entry name" value="FAD/NAD(P)-binding domain"/>
    <property type="match status" value="1"/>
</dbReference>
<dbReference type="Pfam" id="PF00724">
    <property type="entry name" value="Oxidored_FMN"/>
    <property type="match status" value="1"/>
</dbReference>
<keyword evidence="5" id="KW-0288">FMN</keyword>
<gene>
    <name evidence="12" type="ORF">BST14_20480</name>
</gene>
<dbReference type="InterPro" id="IPR023753">
    <property type="entry name" value="FAD/NAD-binding_dom"/>
</dbReference>
<dbReference type="InterPro" id="IPR051793">
    <property type="entry name" value="NADH:flavin_oxidoreductase"/>
</dbReference>
<proteinExistence type="inferred from homology"/>
<keyword evidence="8" id="KW-0408">Iron</keyword>
<comment type="similarity">
    <text evidence="3">In the N-terminal section; belongs to the NADH:flavin oxidoreductase/NADH oxidase family.</text>
</comment>
<evidence type="ECO:0008006" key="14">
    <source>
        <dbReference type="Google" id="ProtNLM"/>
    </source>
</evidence>
<dbReference type="InterPro" id="IPR036188">
    <property type="entry name" value="FAD/NAD-bd_sf"/>
</dbReference>
<dbReference type="PRINTS" id="PR00411">
    <property type="entry name" value="PNDRDTASEI"/>
</dbReference>
<keyword evidence="4" id="KW-0285">Flavoprotein</keyword>
<dbReference type="InterPro" id="IPR013785">
    <property type="entry name" value="Aldolase_TIM"/>
</dbReference>
<dbReference type="GO" id="GO:0046872">
    <property type="term" value="F:metal ion binding"/>
    <property type="evidence" value="ECO:0007669"/>
    <property type="project" value="UniProtKB-KW"/>
</dbReference>
<evidence type="ECO:0000256" key="7">
    <source>
        <dbReference type="ARBA" id="ARBA00023002"/>
    </source>
</evidence>
<dbReference type="GO" id="GO:0051536">
    <property type="term" value="F:iron-sulfur cluster binding"/>
    <property type="evidence" value="ECO:0007669"/>
    <property type="project" value="UniProtKB-KW"/>
</dbReference>
<comment type="cofactor">
    <cofactor evidence="1">
        <name>FMN</name>
        <dbReference type="ChEBI" id="CHEBI:58210"/>
    </cofactor>
</comment>
<dbReference type="GO" id="GO:0010181">
    <property type="term" value="F:FMN binding"/>
    <property type="evidence" value="ECO:0007669"/>
    <property type="project" value="InterPro"/>
</dbReference>
<keyword evidence="13" id="KW-1185">Reference proteome</keyword>
<evidence type="ECO:0000313" key="13">
    <source>
        <dbReference type="Proteomes" id="UP000192707"/>
    </source>
</evidence>
<dbReference type="OrthoDB" id="3169239at2"/>
<evidence type="ECO:0000256" key="9">
    <source>
        <dbReference type="ARBA" id="ARBA00023014"/>
    </source>
</evidence>
<dbReference type="SUPFAM" id="SSF51905">
    <property type="entry name" value="FAD/NAD(P)-binding domain"/>
    <property type="match status" value="1"/>
</dbReference>
<dbReference type="EMBL" id="MVHG01000065">
    <property type="protein sequence ID" value="ORA10365.1"/>
    <property type="molecule type" value="Genomic_DNA"/>
</dbReference>
<reference evidence="12 13" key="1">
    <citation type="submission" date="2016-12" db="EMBL/GenBank/DDBJ databases">
        <title>The new phylogeny of genus Mycobacterium.</title>
        <authorList>
            <person name="Tortoli E."/>
            <person name="Trovato A."/>
            <person name="Cirillo D.M."/>
        </authorList>
    </citation>
    <scope>NUCLEOTIDE SEQUENCE [LARGE SCALE GENOMIC DNA]</scope>
    <source>
        <strain evidence="12 13">DSM 45069</strain>
    </source>
</reference>
<dbReference type="Pfam" id="PF07992">
    <property type="entry name" value="Pyr_redox_2"/>
    <property type="match status" value="1"/>
</dbReference>
<evidence type="ECO:0000256" key="3">
    <source>
        <dbReference type="ARBA" id="ARBA00011048"/>
    </source>
</evidence>
<dbReference type="CDD" id="cd02803">
    <property type="entry name" value="OYE_like_FMN_family"/>
    <property type="match status" value="1"/>
</dbReference>
<keyword evidence="9" id="KW-0411">Iron-sulfur</keyword>
<dbReference type="RefSeq" id="WP_083066195.1">
    <property type="nucleotide sequence ID" value="NZ_MVHG01000065.1"/>
</dbReference>
<evidence type="ECO:0000256" key="6">
    <source>
        <dbReference type="ARBA" id="ARBA00022723"/>
    </source>
</evidence>
<dbReference type="Gene3D" id="3.40.50.720">
    <property type="entry name" value="NAD(P)-binding Rossmann-like Domain"/>
    <property type="match status" value="1"/>
</dbReference>
<dbReference type="PANTHER" id="PTHR42917:SF2">
    <property type="entry name" value="2,4-DIENOYL-COA REDUCTASE [(2E)-ENOYL-COA-PRODUCING]"/>
    <property type="match status" value="1"/>
</dbReference>
<keyword evidence="6" id="KW-0479">Metal-binding</keyword>
<feature type="domain" description="NADH:flavin oxidoreductase/NADH oxidase N-terminal" evidence="10">
    <location>
        <begin position="12"/>
        <end position="343"/>
    </location>
</feature>
<evidence type="ECO:0000256" key="2">
    <source>
        <dbReference type="ARBA" id="ARBA00001966"/>
    </source>
</evidence>
<protein>
    <recommendedName>
        <fullName evidence="14">NADH:flavin oxidoreductase</fullName>
    </recommendedName>
</protein>